<accession>A0A8J8BCA6</accession>
<dbReference type="RefSeq" id="WP_211466103.1">
    <property type="nucleotide sequence ID" value="NZ_JAGSXH010000017.1"/>
</dbReference>
<sequence>MTGTLPPWSPLNDPRLSAQVDKDLHNKRSAIRNRAELYAYLLQRYAWQEYPVKCGRWRITDDPMALTGGAIYSGPWTKKAWTPDVTRMLLLDPATRQPIAAHVVPWNFALDVRKGWPVDTKTTSIWFAGDPRVCGMFTPVGDGHRVALGCRSGREGIEVWEGPEHFERLAARIAAEPYVDATPPGYGPWIADTPKPPPRPKRFAKYT</sequence>
<gene>
    <name evidence="2" type="ORF">KGA66_07670</name>
</gene>
<evidence type="ECO:0000313" key="2">
    <source>
        <dbReference type="EMBL" id="MBS2962916.1"/>
    </source>
</evidence>
<name>A0A8J8BCA6_9ACTN</name>
<evidence type="ECO:0000256" key="1">
    <source>
        <dbReference type="SAM" id="MobiDB-lite"/>
    </source>
</evidence>
<dbReference type="EMBL" id="JAGSXH010000017">
    <property type="protein sequence ID" value="MBS2962916.1"/>
    <property type="molecule type" value="Genomic_DNA"/>
</dbReference>
<proteinExistence type="predicted"/>
<dbReference type="Proteomes" id="UP000677913">
    <property type="component" value="Unassembled WGS sequence"/>
</dbReference>
<protein>
    <submittedName>
        <fullName evidence="2">Uncharacterized protein</fullName>
    </submittedName>
</protein>
<feature type="compositionally biased region" description="Basic residues" evidence="1">
    <location>
        <begin position="198"/>
        <end position="207"/>
    </location>
</feature>
<evidence type="ECO:0000313" key="3">
    <source>
        <dbReference type="Proteomes" id="UP000677913"/>
    </source>
</evidence>
<dbReference type="AlphaFoldDB" id="A0A8J8BCA6"/>
<keyword evidence="3" id="KW-1185">Reference proteome</keyword>
<organism evidence="2 3">
    <name type="scientific">Actinocrinis puniceicyclus</name>
    <dbReference type="NCBI Taxonomy" id="977794"/>
    <lineage>
        <taxon>Bacteria</taxon>
        <taxon>Bacillati</taxon>
        <taxon>Actinomycetota</taxon>
        <taxon>Actinomycetes</taxon>
        <taxon>Catenulisporales</taxon>
        <taxon>Actinospicaceae</taxon>
        <taxon>Actinocrinis</taxon>
    </lineage>
</organism>
<reference evidence="2" key="1">
    <citation type="submission" date="2021-04" db="EMBL/GenBank/DDBJ databases">
        <title>Genome based classification of Actinospica acidithermotolerans sp. nov., an actinobacterium isolated from an Indonesian hot spring.</title>
        <authorList>
            <person name="Kusuma A.B."/>
            <person name="Putra K.E."/>
            <person name="Nafisah S."/>
            <person name="Loh J."/>
            <person name="Nouioui I."/>
            <person name="Goodfellow M."/>
        </authorList>
    </citation>
    <scope>NUCLEOTIDE SEQUENCE</scope>
    <source>
        <strain evidence="2">DSM 45618</strain>
    </source>
</reference>
<comment type="caution">
    <text evidence="2">The sequence shown here is derived from an EMBL/GenBank/DDBJ whole genome shotgun (WGS) entry which is preliminary data.</text>
</comment>
<feature type="region of interest" description="Disordered" evidence="1">
    <location>
        <begin position="188"/>
        <end position="207"/>
    </location>
</feature>